<evidence type="ECO:0000313" key="1">
    <source>
        <dbReference type="EnsemblPlants" id="MELO3C028611.2.1"/>
    </source>
</evidence>
<sequence length="136" mass="14722">MYNSLYTRLASLSHESFKQSRQIQVQKSVVCRLHAIFRSKVAGSPGGGESMSFRLDKATRSSSDPTSWGRHCFSAASHGLDNTKSTGSISLTTKGMQGNAPHADGSFMNIACACKTRKTLAKIYAITTEIRSQALC</sequence>
<dbReference type="Gramene" id="MELO3C028611.2.1">
    <property type="protein sequence ID" value="MELO3C028611.2.1"/>
    <property type="gene ID" value="MELO3C028611.2"/>
</dbReference>
<protein>
    <submittedName>
        <fullName evidence="1">Uncharacterized protein</fullName>
    </submittedName>
</protein>
<name>A0A9I9E4E9_CUCME</name>
<reference evidence="1" key="1">
    <citation type="submission" date="2023-03" db="UniProtKB">
        <authorList>
            <consortium name="EnsemblPlants"/>
        </authorList>
    </citation>
    <scope>IDENTIFICATION</scope>
</reference>
<dbReference type="EnsemblPlants" id="MELO3C028611.2.1">
    <property type="protein sequence ID" value="MELO3C028611.2.1"/>
    <property type="gene ID" value="MELO3C028611.2"/>
</dbReference>
<dbReference type="AlphaFoldDB" id="A0A9I9E4E9"/>
<accession>A0A9I9E4E9</accession>
<organism evidence="1">
    <name type="scientific">Cucumis melo</name>
    <name type="common">Muskmelon</name>
    <dbReference type="NCBI Taxonomy" id="3656"/>
    <lineage>
        <taxon>Eukaryota</taxon>
        <taxon>Viridiplantae</taxon>
        <taxon>Streptophyta</taxon>
        <taxon>Embryophyta</taxon>
        <taxon>Tracheophyta</taxon>
        <taxon>Spermatophyta</taxon>
        <taxon>Magnoliopsida</taxon>
        <taxon>eudicotyledons</taxon>
        <taxon>Gunneridae</taxon>
        <taxon>Pentapetalae</taxon>
        <taxon>rosids</taxon>
        <taxon>fabids</taxon>
        <taxon>Cucurbitales</taxon>
        <taxon>Cucurbitaceae</taxon>
        <taxon>Benincaseae</taxon>
        <taxon>Cucumis</taxon>
    </lineage>
</organism>
<proteinExistence type="predicted"/>